<dbReference type="PANTHER" id="PTHR19229">
    <property type="entry name" value="ATP-BINDING CASSETTE TRANSPORTER SUBFAMILY A ABCA"/>
    <property type="match status" value="1"/>
</dbReference>
<dbReference type="SUPFAM" id="SSF52540">
    <property type="entry name" value="P-loop containing nucleoside triphosphate hydrolases"/>
    <property type="match status" value="1"/>
</dbReference>
<feature type="transmembrane region" description="Helical" evidence="2">
    <location>
        <begin position="34"/>
        <end position="52"/>
    </location>
</feature>
<dbReference type="PANTHER" id="PTHR19229:SF154">
    <property type="entry name" value="ABC TRANSPORTER A FAMILY MEMBER 3-RELATED"/>
    <property type="match status" value="1"/>
</dbReference>
<evidence type="ECO:0000256" key="1">
    <source>
        <dbReference type="ARBA" id="ARBA00008526"/>
    </source>
</evidence>
<feature type="domain" description="ABC transporter" evidence="3">
    <location>
        <begin position="332"/>
        <end position="458"/>
    </location>
</feature>
<evidence type="ECO:0000313" key="4">
    <source>
        <dbReference type="EMBL" id="KAG2247657.1"/>
    </source>
</evidence>
<keyword evidence="2" id="KW-0812">Transmembrane</keyword>
<comment type="caution">
    <text evidence="4">The sequence shown here is derived from an EMBL/GenBank/DDBJ whole genome shotgun (WGS) entry which is preliminary data.</text>
</comment>
<organism evidence="4 5">
    <name type="scientific">Brassica carinata</name>
    <name type="common">Ethiopian mustard</name>
    <name type="synonym">Abyssinian cabbage</name>
    <dbReference type="NCBI Taxonomy" id="52824"/>
    <lineage>
        <taxon>Eukaryota</taxon>
        <taxon>Viridiplantae</taxon>
        <taxon>Streptophyta</taxon>
        <taxon>Embryophyta</taxon>
        <taxon>Tracheophyta</taxon>
        <taxon>Spermatophyta</taxon>
        <taxon>Magnoliopsida</taxon>
        <taxon>eudicotyledons</taxon>
        <taxon>Gunneridae</taxon>
        <taxon>Pentapetalae</taxon>
        <taxon>rosids</taxon>
        <taxon>malvids</taxon>
        <taxon>Brassicales</taxon>
        <taxon>Brassicaceae</taxon>
        <taxon>Brassiceae</taxon>
        <taxon>Brassica</taxon>
    </lineage>
</organism>
<name>A0A8X7PB16_BRACI</name>
<dbReference type="Gene3D" id="3.40.50.300">
    <property type="entry name" value="P-loop containing nucleotide triphosphate hydrolases"/>
    <property type="match status" value="1"/>
</dbReference>
<evidence type="ECO:0000259" key="3">
    <source>
        <dbReference type="Pfam" id="PF00005"/>
    </source>
</evidence>
<dbReference type="GO" id="GO:0016020">
    <property type="term" value="C:membrane"/>
    <property type="evidence" value="ECO:0007669"/>
    <property type="project" value="InterPro"/>
</dbReference>
<evidence type="ECO:0000256" key="2">
    <source>
        <dbReference type="SAM" id="Phobius"/>
    </source>
</evidence>
<dbReference type="Pfam" id="PF00005">
    <property type="entry name" value="ABC_tran"/>
    <property type="match status" value="1"/>
</dbReference>
<dbReference type="GO" id="GO:0005524">
    <property type="term" value="F:ATP binding"/>
    <property type="evidence" value="ECO:0007669"/>
    <property type="project" value="InterPro"/>
</dbReference>
<keyword evidence="2" id="KW-0472">Membrane</keyword>
<accession>A0A8X7PB16</accession>
<dbReference type="InterPro" id="IPR003439">
    <property type="entry name" value="ABC_transporter-like_ATP-bd"/>
</dbReference>
<reference evidence="4 5" key="1">
    <citation type="submission" date="2020-02" db="EMBL/GenBank/DDBJ databases">
        <authorList>
            <person name="Ma Q."/>
            <person name="Huang Y."/>
            <person name="Song X."/>
            <person name="Pei D."/>
        </authorList>
    </citation>
    <scope>NUCLEOTIDE SEQUENCE [LARGE SCALE GENOMIC DNA]</scope>
    <source>
        <strain evidence="4">Sxm20200214</strain>
        <tissue evidence="4">Leaf</tissue>
    </source>
</reference>
<protein>
    <recommendedName>
        <fullName evidence="3">ABC transporter domain-containing protein</fullName>
    </recommendedName>
</protein>
<dbReference type="GO" id="GO:0005319">
    <property type="term" value="F:lipid transporter activity"/>
    <property type="evidence" value="ECO:0007669"/>
    <property type="project" value="TreeGrafter"/>
</dbReference>
<dbReference type="OrthoDB" id="8061355at2759"/>
<feature type="transmembrane region" description="Helical" evidence="2">
    <location>
        <begin position="271"/>
        <end position="292"/>
    </location>
</feature>
<sequence>MADSGPASFLTKANAILRKNLTYQNQNIRSNIRLIMIPFYLCVVLVGIQALFDSQESFVPSQIHNHGLAPLVLIPLPRYSVVDANLTDVSCRQRNNCPVTILLTGTNQSLGASIHASLFFWYSSIIFNTDRTHDVNATTYKGSATNYLDAGIVSDRFIYNLQPRCTQKSNFSFSVGQPPLNFTKEIRCVQGLNLWRNSSREVNSEIFRGYQKGNPEGKINEIVAAYDLLDTNKTNFNVNIWYNATYLEDSGNRPPSEFPFVKEMPKPETKLRLNIASLIGAVFFTWVILLLFPSEKVEKLMLEQSISHTIVCNKMNKEYPGRDGNPPKMAVRGLSFAVPSGECFGMLGPNGAGKTSFINMMTGLVKPTSGSAFVQGLDICMDMDRVYTSMGVCPQHDLLWETLSGREHLLFYGRLKNLKDSDLDQAVEESLKSVNLLRGGVSDNPAGKYSGGMKRRLCSHFIYTES</sequence>
<proteinExistence type="inferred from homology"/>
<evidence type="ECO:0000313" key="5">
    <source>
        <dbReference type="Proteomes" id="UP000886595"/>
    </source>
</evidence>
<dbReference type="GO" id="GO:0140359">
    <property type="term" value="F:ABC-type transporter activity"/>
    <property type="evidence" value="ECO:0007669"/>
    <property type="project" value="InterPro"/>
</dbReference>
<dbReference type="InterPro" id="IPR027417">
    <property type="entry name" value="P-loop_NTPase"/>
</dbReference>
<gene>
    <name evidence="4" type="ORF">Bca52824_087285</name>
</gene>
<dbReference type="Proteomes" id="UP000886595">
    <property type="component" value="Unassembled WGS sequence"/>
</dbReference>
<keyword evidence="5" id="KW-1185">Reference proteome</keyword>
<dbReference type="GO" id="GO:0016887">
    <property type="term" value="F:ATP hydrolysis activity"/>
    <property type="evidence" value="ECO:0007669"/>
    <property type="project" value="InterPro"/>
</dbReference>
<dbReference type="AlphaFoldDB" id="A0A8X7PB16"/>
<dbReference type="EMBL" id="JAAMPC010000017">
    <property type="protein sequence ID" value="KAG2247657.1"/>
    <property type="molecule type" value="Genomic_DNA"/>
</dbReference>
<dbReference type="InterPro" id="IPR026082">
    <property type="entry name" value="ABCA"/>
</dbReference>
<comment type="similarity">
    <text evidence="1">Belongs to the ABC transporter superfamily. ABCA family. CPR flippase (TC 3.A.1.211) subfamily.</text>
</comment>
<keyword evidence="2" id="KW-1133">Transmembrane helix</keyword>